<dbReference type="Proteomes" id="UP000271256">
    <property type="component" value="Unassembled WGS sequence"/>
</dbReference>
<sequence>MRSSRVVTRKAVCFSSLKVREAFIFPVAVRGVCFSRTLLEGAGFFRPIGVVPRKSAAFVPRDESGGLLFLKS</sequence>
<organism evidence="1 2">
    <name type="scientific">Desulfofundulus salinus</name>
    <dbReference type="NCBI Taxonomy" id="2419843"/>
    <lineage>
        <taxon>Bacteria</taxon>
        <taxon>Bacillati</taxon>
        <taxon>Bacillota</taxon>
        <taxon>Clostridia</taxon>
        <taxon>Eubacteriales</taxon>
        <taxon>Peptococcaceae</taxon>
        <taxon>Desulfofundulus</taxon>
    </lineage>
</organism>
<name>A0A494WT12_9FIRM</name>
<accession>A0A494WT12</accession>
<comment type="caution">
    <text evidence="1">The sequence shown here is derived from an EMBL/GenBank/DDBJ whole genome shotgun (WGS) entry which is preliminary data.</text>
</comment>
<gene>
    <name evidence="1" type="ORF">D7024_05695</name>
</gene>
<dbReference type="AlphaFoldDB" id="A0A494WT12"/>
<keyword evidence="2" id="KW-1185">Reference proteome</keyword>
<reference evidence="1 2" key="1">
    <citation type="submission" date="2018-10" db="EMBL/GenBank/DDBJ databases">
        <authorList>
            <person name="Grouzdev D.S."/>
            <person name="Krutkina M.S."/>
            <person name="Tourova T.P."/>
            <person name="Nazina T.N."/>
        </authorList>
    </citation>
    <scope>NUCLEOTIDE SEQUENCE [LARGE SCALE GENOMIC DNA]</scope>
    <source>
        <strain evidence="1 2">435</strain>
    </source>
</reference>
<evidence type="ECO:0000313" key="1">
    <source>
        <dbReference type="EMBL" id="RKO66489.1"/>
    </source>
</evidence>
<evidence type="ECO:0000313" key="2">
    <source>
        <dbReference type="Proteomes" id="UP000271256"/>
    </source>
</evidence>
<proteinExistence type="predicted"/>
<protein>
    <submittedName>
        <fullName evidence="1">Uncharacterized protein</fullName>
    </submittedName>
</protein>
<dbReference type="EMBL" id="RBWE01000001">
    <property type="protein sequence ID" value="RKO66489.1"/>
    <property type="molecule type" value="Genomic_DNA"/>
</dbReference>